<proteinExistence type="predicted"/>
<dbReference type="InterPro" id="IPR036388">
    <property type="entry name" value="WH-like_DNA-bd_sf"/>
</dbReference>
<dbReference type="InterPro" id="IPR000835">
    <property type="entry name" value="HTH_MarR-typ"/>
</dbReference>
<dbReference type="Gene3D" id="1.10.10.10">
    <property type="entry name" value="Winged helix-like DNA-binding domain superfamily/Winged helix DNA-binding domain"/>
    <property type="match status" value="1"/>
</dbReference>
<dbReference type="Pfam" id="PF12802">
    <property type="entry name" value="MarR_2"/>
    <property type="match status" value="1"/>
</dbReference>
<evidence type="ECO:0000259" key="3">
    <source>
        <dbReference type="PROSITE" id="PS51186"/>
    </source>
</evidence>
<dbReference type="InterPro" id="IPR016181">
    <property type="entry name" value="Acyl_CoA_acyltransferase"/>
</dbReference>
<dbReference type="PANTHER" id="PTHR13947">
    <property type="entry name" value="GNAT FAMILY N-ACETYLTRANSFERASE"/>
    <property type="match status" value="1"/>
</dbReference>
<name>A0ABT8L903_9BACT</name>
<accession>A0ABT8L903</accession>
<dbReference type="PANTHER" id="PTHR13947:SF37">
    <property type="entry name" value="LD18367P"/>
    <property type="match status" value="1"/>
</dbReference>
<keyword evidence="1" id="KW-0808">Transferase</keyword>
<dbReference type="EMBL" id="JAUJEB010000003">
    <property type="protein sequence ID" value="MDN5213551.1"/>
    <property type="molecule type" value="Genomic_DNA"/>
</dbReference>
<dbReference type="PROSITE" id="PS51186">
    <property type="entry name" value="GNAT"/>
    <property type="match status" value="1"/>
</dbReference>
<dbReference type="Pfam" id="PF00583">
    <property type="entry name" value="Acetyltransf_1"/>
    <property type="match status" value="1"/>
</dbReference>
<dbReference type="RefSeq" id="WP_346758889.1">
    <property type="nucleotide sequence ID" value="NZ_JAUJEB010000003.1"/>
</dbReference>
<feature type="domain" description="HTH marR-type" evidence="2">
    <location>
        <begin position="9"/>
        <end position="155"/>
    </location>
</feature>
<keyword evidence="5" id="KW-1185">Reference proteome</keyword>
<sequence>MDLFDQLGELALGSRLKRLSDGIMKDGIKIYQNNNIDFEPKHFPIFYLLSQKKSLAIMEISETLGVSHPSVIQSVKEMEKKKLIHSHRDEDDGRKRLLSLTTTGKGMIPLLQVVWEDIAAGIHELISSQENNLLEAISGIEKALTTKSLSDRVALISEKRKLAAIEIIDYEDIYAEDFKKINYWWIKKYFTIEDIDREVLDHHKAYILERGGHILFAKFQEKIVGTCALIKETDDRYELSKMGVLEDYQGMQIGKKLGLAIIEKARSVGAKTLYLDSNKTLTPAIRLYEKLGFNHVHKKTNESVYQRSDVCMELDLKP</sequence>
<evidence type="ECO:0000259" key="2">
    <source>
        <dbReference type="PROSITE" id="PS50995"/>
    </source>
</evidence>
<dbReference type="PROSITE" id="PS50995">
    <property type="entry name" value="HTH_MARR_2"/>
    <property type="match status" value="1"/>
</dbReference>
<dbReference type="CDD" id="cd04301">
    <property type="entry name" value="NAT_SF"/>
    <property type="match status" value="1"/>
</dbReference>
<dbReference type="SMART" id="SM00347">
    <property type="entry name" value="HTH_MARR"/>
    <property type="match status" value="1"/>
</dbReference>
<dbReference type="SUPFAM" id="SSF55729">
    <property type="entry name" value="Acyl-CoA N-acyltransferases (Nat)"/>
    <property type="match status" value="1"/>
</dbReference>
<dbReference type="InterPro" id="IPR000182">
    <property type="entry name" value="GNAT_dom"/>
</dbReference>
<organism evidence="4 5">
    <name type="scientific">Agaribacillus aureus</name>
    <dbReference type="NCBI Taxonomy" id="3051825"/>
    <lineage>
        <taxon>Bacteria</taxon>
        <taxon>Pseudomonadati</taxon>
        <taxon>Bacteroidota</taxon>
        <taxon>Cytophagia</taxon>
        <taxon>Cytophagales</taxon>
        <taxon>Splendidivirgaceae</taxon>
        <taxon>Agaribacillus</taxon>
    </lineage>
</organism>
<gene>
    <name evidence="4" type="ORF">QQ020_15880</name>
</gene>
<evidence type="ECO:0000313" key="5">
    <source>
        <dbReference type="Proteomes" id="UP001172083"/>
    </source>
</evidence>
<dbReference type="InterPro" id="IPR036390">
    <property type="entry name" value="WH_DNA-bd_sf"/>
</dbReference>
<reference evidence="4" key="1">
    <citation type="submission" date="2023-06" db="EMBL/GenBank/DDBJ databases">
        <title>Genomic of Agaribacillus aureum.</title>
        <authorList>
            <person name="Wang G."/>
        </authorList>
    </citation>
    <scope>NUCLEOTIDE SEQUENCE</scope>
    <source>
        <strain evidence="4">BMA12</strain>
    </source>
</reference>
<protein>
    <submittedName>
        <fullName evidence="4">Helix-turn-helix domain-containing GNAT family N-acetyltransferase</fullName>
    </submittedName>
</protein>
<dbReference type="Gene3D" id="3.40.630.30">
    <property type="match status" value="1"/>
</dbReference>
<dbReference type="Proteomes" id="UP001172083">
    <property type="component" value="Unassembled WGS sequence"/>
</dbReference>
<feature type="domain" description="N-acetyltransferase" evidence="3">
    <location>
        <begin position="168"/>
        <end position="317"/>
    </location>
</feature>
<comment type="caution">
    <text evidence="4">The sequence shown here is derived from an EMBL/GenBank/DDBJ whole genome shotgun (WGS) entry which is preliminary data.</text>
</comment>
<evidence type="ECO:0000256" key="1">
    <source>
        <dbReference type="ARBA" id="ARBA00022679"/>
    </source>
</evidence>
<dbReference type="SUPFAM" id="SSF46785">
    <property type="entry name" value="Winged helix' DNA-binding domain"/>
    <property type="match status" value="1"/>
</dbReference>
<evidence type="ECO:0000313" key="4">
    <source>
        <dbReference type="EMBL" id="MDN5213551.1"/>
    </source>
</evidence>
<dbReference type="InterPro" id="IPR050769">
    <property type="entry name" value="NAT_camello-type"/>
</dbReference>